<dbReference type="CDD" id="cd00712">
    <property type="entry name" value="AsnB"/>
    <property type="match status" value="1"/>
</dbReference>
<keyword evidence="12" id="KW-0436">Ligase</keyword>
<dbReference type="InterPro" id="IPR033738">
    <property type="entry name" value="AsnB_N"/>
</dbReference>
<keyword evidence="13" id="KW-1185">Reference proteome</keyword>
<feature type="domain" description="Glutamine amidotransferase type-2" evidence="11">
    <location>
        <begin position="2"/>
        <end position="214"/>
    </location>
</feature>
<evidence type="ECO:0000313" key="12">
    <source>
        <dbReference type="EMBL" id="NKE72114.1"/>
    </source>
</evidence>
<feature type="binding site" evidence="9">
    <location>
        <begin position="370"/>
        <end position="371"/>
    </location>
    <ligand>
        <name>ATP</name>
        <dbReference type="ChEBI" id="CHEBI:30616"/>
    </ligand>
</feature>
<comment type="similarity">
    <text evidence="2">Belongs to the asparagine synthetase family.</text>
</comment>
<evidence type="ECO:0000256" key="4">
    <source>
        <dbReference type="ARBA" id="ARBA00022741"/>
    </source>
</evidence>
<protein>
    <recommendedName>
        <fullName evidence="3">asparagine synthase (glutamine-hydrolyzing)</fullName>
        <ecNumber evidence="3">6.3.5.4</ecNumber>
    </recommendedName>
</protein>
<evidence type="ECO:0000256" key="5">
    <source>
        <dbReference type="ARBA" id="ARBA00022840"/>
    </source>
</evidence>
<evidence type="ECO:0000256" key="3">
    <source>
        <dbReference type="ARBA" id="ARBA00012737"/>
    </source>
</evidence>
<dbReference type="RefSeq" id="WP_168061487.1">
    <property type="nucleotide sequence ID" value="NZ_VTOW01000003.1"/>
</dbReference>
<dbReference type="PROSITE" id="PS51278">
    <property type="entry name" value="GATASE_TYPE_2"/>
    <property type="match status" value="1"/>
</dbReference>
<dbReference type="GO" id="GO:0004066">
    <property type="term" value="F:asparagine synthase (glutamine-hydrolyzing) activity"/>
    <property type="evidence" value="ECO:0007669"/>
    <property type="project" value="UniProtKB-EC"/>
</dbReference>
<dbReference type="Pfam" id="PF00733">
    <property type="entry name" value="Asn_synthase"/>
    <property type="match status" value="1"/>
</dbReference>
<dbReference type="CDD" id="cd01991">
    <property type="entry name" value="Asn_synthase_B_C"/>
    <property type="match status" value="1"/>
</dbReference>
<dbReference type="PANTHER" id="PTHR43284:SF1">
    <property type="entry name" value="ASPARAGINE SYNTHETASE"/>
    <property type="match status" value="1"/>
</dbReference>
<dbReference type="GO" id="GO:0006529">
    <property type="term" value="P:asparagine biosynthetic process"/>
    <property type="evidence" value="ECO:0007669"/>
    <property type="project" value="UniProtKB-KW"/>
</dbReference>
<dbReference type="PIRSF" id="PIRSF001589">
    <property type="entry name" value="Asn_synthetase_glu-h"/>
    <property type="match status" value="1"/>
</dbReference>
<comment type="catalytic activity">
    <reaction evidence="7">
        <text>L-aspartate + L-glutamine + ATP + H2O = L-asparagine + L-glutamate + AMP + diphosphate + H(+)</text>
        <dbReference type="Rhea" id="RHEA:12228"/>
        <dbReference type="ChEBI" id="CHEBI:15377"/>
        <dbReference type="ChEBI" id="CHEBI:15378"/>
        <dbReference type="ChEBI" id="CHEBI:29985"/>
        <dbReference type="ChEBI" id="CHEBI:29991"/>
        <dbReference type="ChEBI" id="CHEBI:30616"/>
        <dbReference type="ChEBI" id="CHEBI:33019"/>
        <dbReference type="ChEBI" id="CHEBI:58048"/>
        <dbReference type="ChEBI" id="CHEBI:58359"/>
        <dbReference type="ChEBI" id="CHEBI:456215"/>
        <dbReference type="EC" id="6.3.5.4"/>
    </reaction>
</comment>
<dbReference type="InterPro" id="IPR006426">
    <property type="entry name" value="Asn_synth_AEB"/>
</dbReference>
<evidence type="ECO:0000256" key="9">
    <source>
        <dbReference type="PIRSR" id="PIRSR001589-2"/>
    </source>
</evidence>
<dbReference type="InterPro" id="IPR017932">
    <property type="entry name" value="GATase_2_dom"/>
</dbReference>
<reference evidence="12 13" key="1">
    <citation type="journal article" date="2020" name="Nature">
        <title>Bacterial chemolithoautotrophy via manganese oxidation.</title>
        <authorList>
            <person name="Yu H."/>
            <person name="Leadbetter J.R."/>
        </authorList>
    </citation>
    <scope>NUCLEOTIDE SEQUENCE [LARGE SCALE GENOMIC DNA]</scope>
    <source>
        <strain evidence="12 13">Mn-1</strain>
    </source>
</reference>
<dbReference type="Proteomes" id="UP000534783">
    <property type="component" value="Unassembled WGS sequence"/>
</dbReference>
<feature type="binding site" evidence="9">
    <location>
        <position position="299"/>
    </location>
    <ligand>
        <name>ATP</name>
        <dbReference type="ChEBI" id="CHEBI:30616"/>
    </ligand>
</feature>
<dbReference type="EC" id="6.3.5.4" evidence="3"/>
<keyword evidence="8" id="KW-0028">Amino-acid biosynthesis</keyword>
<dbReference type="Gene3D" id="3.40.50.620">
    <property type="entry name" value="HUPs"/>
    <property type="match status" value="1"/>
</dbReference>
<feature type="binding site" evidence="9">
    <location>
        <position position="270"/>
    </location>
    <ligand>
        <name>ATP</name>
        <dbReference type="ChEBI" id="CHEBI:30616"/>
    </ligand>
</feature>
<dbReference type="EMBL" id="VTOW01000003">
    <property type="protein sequence ID" value="NKE72114.1"/>
    <property type="molecule type" value="Genomic_DNA"/>
</dbReference>
<gene>
    <name evidence="12" type="primary">asnB</name>
    <name evidence="12" type="ORF">MNODULE_15300</name>
</gene>
<dbReference type="PANTHER" id="PTHR43284">
    <property type="entry name" value="ASPARAGINE SYNTHETASE (GLUTAMINE-HYDROLYZING)"/>
    <property type="match status" value="1"/>
</dbReference>
<keyword evidence="4 9" id="KW-0547">Nucleotide-binding</keyword>
<dbReference type="InterPro" id="IPR029055">
    <property type="entry name" value="Ntn_hydrolases_N"/>
</dbReference>
<comment type="caution">
    <text evidence="12">The sequence shown here is derived from an EMBL/GenBank/DDBJ whole genome shotgun (WGS) entry which is preliminary data.</text>
</comment>
<dbReference type="InterPro" id="IPR001962">
    <property type="entry name" value="Asn_synthase"/>
</dbReference>
<keyword evidence="6 8" id="KW-0315">Glutamine amidotransferase</keyword>
<feature type="binding site" evidence="9">
    <location>
        <position position="101"/>
    </location>
    <ligand>
        <name>L-glutamine</name>
        <dbReference type="ChEBI" id="CHEBI:58359"/>
    </ligand>
</feature>
<keyword evidence="8" id="KW-0061">Asparagine biosynthesis</keyword>
<comment type="pathway">
    <text evidence="1">Amino-acid biosynthesis; L-asparagine biosynthesis; L-asparagine from L-aspartate (L-Gln route): step 1/1.</text>
</comment>
<dbReference type="SUPFAM" id="SSF52402">
    <property type="entry name" value="Adenine nucleotide alpha hydrolases-like"/>
    <property type="match status" value="1"/>
</dbReference>
<sequence length="626" mass="72031">MCGIFGIVMHNGEFVPGKDRLEQAARLLEHRGPDGYGVYSEPGLGFVHTRLSLVDLSSRSNQPFWDTEGRYCIVYNGEIYNFKELRSELETQGIPFRTTSDTEVLLQSIIYTGLEKTLQRLEGMFAFVFYDKVEKKLVLARDRFGIKPLFIYEDENCFLFSSEVKAMMPWIDLKPDFPTISAFLYGFNGPTKGHTFFDKVKILSPGSVVKVRIGGKSEFKTFFSMPDFWDPEHADRIKCLKPAQIVDQVEQLLLESVRKQLVADVPIGGLCSGGLDSSIIVAMAARFHKNLAVFHANIVGKLSEYDAAYQLAKHLKLDLQAADVHDHHFIDEIPVVTEHFSLPFYICPHSIPLLMVARLIRRNGIKAVLSGEGSDECFLGYDYLSPDIRKWPQYALRAFRKMMRIIRRRKPNTAPYWAQSSEFAMGLHTRFEREYENAEIRSSLKKELGTSAGESAYHSMDLLSYHLRRLLHRNDTMGMAASVEARFPFLDSALVKFAVNMPYEYKVRFSPFFLDPNHYFFKDKWVVREVARRYLPKELHERPKKPFPINAFDRMEISSELFEGSVILEMFGLTTREADFLFENAGRNLRLRLMHLEVWSKVFFEGVSKEAITERLRKNISITAAG</sequence>
<evidence type="ECO:0000313" key="13">
    <source>
        <dbReference type="Proteomes" id="UP000534783"/>
    </source>
</evidence>
<evidence type="ECO:0000256" key="8">
    <source>
        <dbReference type="PIRSR" id="PIRSR001589-1"/>
    </source>
</evidence>
<evidence type="ECO:0000256" key="10">
    <source>
        <dbReference type="PIRSR" id="PIRSR001589-3"/>
    </source>
</evidence>
<name>A0A7X6IC59_9BACT</name>
<evidence type="ECO:0000256" key="1">
    <source>
        <dbReference type="ARBA" id="ARBA00005187"/>
    </source>
</evidence>
<dbReference type="InterPro" id="IPR014729">
    <property type="entry name" value="Rossmann-like_a/b/a_fold"/>
</dbReference>
<evidence type="ECO:0000256" key="2">
    <source>
        <dbReference type="ARBA" id="ARBA00005752"/>
    </source>
</evidence>
<accession>A0A7X6IC59</accession>
<feature type="site" description="Important for beta-aspartyl-AMP intermediate formation" evidence="10">
    <location>
        <position position="372"/>
    </location>
</feature>
<dbReference type="AlphaFoldDB" id="A0A7X6IC59"/>
<evidence type="ECO:0000256" key="7">
    <source>
        <dbReference type="ARBA" id="ARBA00048741"/>
    </source>
</evidence>
<evidence type="ECO:0000256" key="6">
    <source>
        <dbReference type="ARBA" id="ARBA00022962"/>
    </source>
</evidence>
<feature type="active site" description="For GATase activity" evidence="8">
    <location>
        <position position="2"/>
    </location>
</feature>
<keyword evidence="5 9" id="KW-0067">ATP-binding</keyword>
<dbReference type="GO" id="GO:0005524">
    <property type="term" value="F:ATP binding"/>
    <property type="evidence" value="ECO:0007669"/>
    <property type="project" value="UniProtKB-KW"/>
</dbReference>
<dbReference type="Gene3D" id="3.60.20.10">
    <property type="entry name" value="Glutamine Phosphoribosylpyrophosphate, subunit 1, domain 1"/>
    <property type="match status" value="1"/>
</dbReference>
<dbReference type="NCBIfam" id="TIGR01536">
    <property type="entry name" value="asn_synth_AEB"/>
    <property type="match status" value="1"/>
</dbReference>
<organism evidence="12 13">
    <name type="scientific">Candidatus Manganitrophus noduliformans</name>
    <dbReference type="NCBI Taxonomy" id="2606439"/>
    <lineage>
        <taxon>Bacteria</taxon>
        <taxon>Pseudomonadati</taxon>
        <taxon>Nitrospirota</taxon>
        <taxon>Nitrospiria</taxon>
        <taxon>Candidatus Troglogloeales</taxon>
        <taxon>Candidatus Manganitrophaceae</taxon>
        <taxon>Candidatus Manganitrophus</taxon>
    </lineage>
</organism>
<dbReference type="Pfam" id="PF13537">
    <property type="entry name" value="GATase_7"/>
    <property type="match status" value="1"/>
</dbReference>
<dbReference type="SUPFAM" id="SSF56235">
    <property type="entry name" value="N-terminal nucleophile aminohydrolases (Ntn hydrolases)"/>
    <property type="match status" value="1"/>
</dbReference>
<proteinExistence type="inferred from homology"/>
<dbReference type="InterPro" id="IPR051786">
    <property type="entry name" value="ASN_synthetase/amidase"/>
</dbReference>
<evidence type="ECO:0000259" key="11">
    <source>
        <dbReference type="PROSITE" id="PS51278"/>
    </source>
</evidence>